<protein>
    <submittedName>
        <fullName evidence="1">Uncharacterized protein</fullName>
    </submittedName>
</protein>
<dbReference type="AlphaFoldDB" id="A0A090GBE6"/>
<evidence type="ECO:0000313" key="1">
    <source>
        <dbReference type="EMBL" id="CDX61681.1"/>
    </source>
</evidence>
<proteinExistence type="predicted"/>
<organism evidence="1 2">
    <name type="scientific">Mesorhizobium plurifarium</name>
    <dbReference type="NCBI Taxonomy" id="69974"/>
    <lineage>
        <taxon>Bacteria</taxon>
        <taxon>Pseudomonadati</taxon>
        <taxon>Pseudomonadota</taxon>
        <taxon>Alphaproteobacteria</taxon>
        <taxon>Hyphomicrobiales</taxon>
        <taxon>Phyllobacteriaceae</taxon>
        <taxon>Mesorhizobium</taxon>
    </lineage>
</organism>
<accession>A0A090GBE6</accession>
<evidence type="ECO:0000313" key="2">
    <source>
        <dbReference type="Proteomes" id="UP000046122"/>
    </source>
</evidence>
<gene>
    <name evidence="1" type="ORF">MPL3365_70030</name>
</gene>
<reference evidence="1 2" key="1">
    <citation type="submission" date="2014-08" db="EMBL/GenBank/DDBJ databases">
        <authorList>
            <person name="Moulin Lionel"/>
        </authorList>
    </citation>
    <scope>NUCLEOTIDE SEQUENCE [LARGE SCALE GENOMIC DNA]</scope>
</reference>
<sequence length="123" mass="14102">MPIRTPLDFWYPMTPTSRLEDGRQQVSFRPPGEMLSGERLDQWIGARTMVNRKGTDFHRMERQIVFLRALIAQGFDFRLVLKEPDLVRITGEDSLPCLAASRPVGACRCMTGWMTPSSTARWS</sequence>
<dbReference type="Proteomes" id="UP000046122">
    <property type="component" value="Unassembled WGS sequence"/>
</dbReference>
<name>A0A090GBE6_MESPL</name>
<dbReference type="EMBL" id="CCNE01000065">
    <property type="protein sequence ID" value="CDX61681.1"/>
    <property type="molecule type" value="Genomic_DNA"/>
</dbReference>